<reference evidence="2 3" key="1">
    <citation type="submission" date="2021-03" db="EMBL/GenBank/DDBJ databases">
        <title>Isolation and description of Capnocytophaga bilenii sp. nov., a novel Capnocytophaga species, isolated from a gingivitis subject.</title>
        <authorList>
            <person name="Antezack A."/>
            <person name="Monnet-Corti V."/>
            <person name="La Scola B."/>
        </authorList>
    </citation>
    <scope>NUCLEOTIDE SEQUENCE [LARGE SCALE GENOMIC DNA]</scope>
    <source>
        <strain evidence="2 3">Marseille-Q4570</strain>
    </source>
</reference>
<accession>A0ABS3Q0D7</accession>
<dbReference type="Gene3D" id="3.40.630.10">
    <property type="entry name" value="Zn peptidases"/>
    <property type="match status" value="1"/>
</dbReference>
<keyword evidence="3" id="KW-1185">Reference proteome</keyword>
<evidence type="ECO:0000256" key="1">
    <source>
        <dbReference type="SAM" id="SignalP"/>
    </source>
</evidence>
<proteinExistence type="predicted"/>
<feature type="chain" id="PRO_5045913445" evidence="1">
    <location>
        <begin position="19"/>
        <end position="546"/>
    </location>
</feature>
<dbReference type="SUPFAM" id="SSF53187">
    <property type="entry name" value="Zn-dependent exopeptidases"/>
    <property type="match status" value="1"/>
</dbReference>
<feature type="signal peptide" evidence="1">
    <location>
        <begin position="1"/>
        <end position="18"/>
    </location>
</feature>
<comment type="caution">
    <text evidence="2">The sequence shown here is derived from an EMBL/GenBank/DDBJ whole genome shotgun (WGS) entry which is preliminary data.</text>
</comment>
<sequence>MIKKILFLSLVLSLIVGCDTPFYFGSKDFQTPFERSEGTKSATYDEVIDFYKRLSSEFSTISLRTVEQTDSGVPLHLVIYSPDAEFNLNKYQEERTIVFINNATYGNDTDGVDATMLLFRNLAQNEIKLSENVIVVAIPVYNIGALQGKNYRKTITNYDLNLDVIKNDTQNALSFAKIFQMVHPDVFIDNYTHYTAADYQYVLTYTTSQTDKLGNYLGTYLREQLLTKVSDSLLKRQEDFQKIADSLLKRQKDLLSGKNEQKIAQKSFKPKRILMNDTITPPFWRIFPEETPHSPVQAIDYATLYDCMGIRINTHVKKPYRQRVEANYEMMKTIVEVADRDYAYIKQLKIKQKESNEAQKNYAFSWAIDSTQCVNLPFYTYEIDTITEVVHLNHQKPLVQEVAFYNRYKPTKSITIPQSYIVPKVFQKVIDRLKANNVQMTMIDKDTLMSVVRYKIESFKTLSSPVEGHYWHYDTHVIADTTRVQLYKGDYQVPLSQPAAKYLLEVLEPEAPDSFFNWNFFDNILTPAEEDSLYSPKPIYPIYRKL</sequence>
<dbReference type="Proteomes" id="UP000681610">
    <property type="component" value="Unassembled WGS sequence"/>
</dbReference>
<evidence type="ECO:0000313" key="2">
    <source>
        <dbReference type="EMBL" id="MBO1885036.1"/>
    </source>
</evidence>
<name>A0ABS3Q0D7_9FLAO</name>
<keyword evidence="1" id="KW-0732">Signal</keyword>
<organism evidence="2 3">
    <name type="scientific">Capnocytophaga bilenii</name>
    <dbReference type="NCBI Taxonomy" id="2819369"/>
    <lineage>
        <taxon>Bacteria</taxon>
        <taxon>Pseudomonadati</taxon>
        <taxon>Bacteroidota</taxon>
        <taxon>Flavobacteriia</taxon>
        <taxon>Flavobacteriales</taxon>
        <taxon>Flavobacteriaceae</taxon>
        <taxon>Capnocytophaga</taxon>
    </lineage>
</organism>
<protein>
    <submittedName>
        <fullName evidence="2">Peptidase M14</fullName>
    </submittedName>
</protein>
<dbReference type="EMBL" id="JAGDYP010000011">
    <property type="protein sequence ID" value="MBO1885036.1"/>
    <property type="molecule type" value="Genomic_DNA"/>
</dbReference>
<gene>
    <name evidence="2" type="ORF">J4N46_11585</name>
</gene>
<evidence type="ECO:0000313" key="3">
    <source>
        <dbReference type="Proteomes" id="UP000681610"/>
    </source>
</evidence>
<dbReference type="RefSeq" id="WP_208059429.1">
    <property type="nucleotide sequence ID" value="NZ_JAGDYP010000011.1"/>
</dbReference>
<dbReference type="PROSITE" id="PS51257">
    <property type="entry name" value="PROKAR_LIPOPROTEIN"/>
    <property type="match status" value="1"/>
</dbReference>